<evidence type="ECO:0000256" key="4">
    <source>
        <dbReference type="ARBA" id="ARBA00022723"/>
    </source>
</evidence>
<dbReference type="EMBL" id="JOKH01000004">
    <property type="protein sequence ID" value="KEQ16886.1"/>
    <property type="molecule type" value="Genomic_DNA"/>
</dbReference>
<dbReference type="PROSITE" id="PS00723">
    <property type="entry name" value="POLYPRENYL_SYNTHASE_1"/>
    <property type="match status" value="1"/>
</dbReference>
<dbReference type="NCBIfam" id="NF007877">
    <property type="entry name" value="PRK10581.1"/>
    <property type="match status" value="1"/>
</dbReference>
<dbReference type="Pfam" id="PF00348">
    <property type="entry name" value="polyprenyl_synt"/>
    <property type="match status" value="1"/>
</dbReference>
<gene>
    <name evidence="8" type="ORF">GZ78_19730</name>
</gene>
<dbReference type="RefSeq" id="WP_034839125.1">
    <property type="nucleotide sequence ID" value="NZ_JOKH01000004.1"/>
</dbReference>
<dbReference type="GO" id="GO:0046872">
    <property type="term" value="F:metal ion binding"/>
    <property type="evidence" value="ECO:0007669"/>
    <property type="project" value="UniProtKB-KW"/>
</dbReference>
<sequence>MTLLEYIKGCRNRVDEQLKSILPDNSQVSVRLVEAMSYSVFNGGKRIRPILVYAASEAVGGQPAQADPAACSVELIHAYSLVHDDLPAMDDDDLRRGKPTCHKAFDEATAILAGDALQTLAFEALTSADHDLPDPVRLKLVRELAQASGYAGMCGGQSMDLNSVGSPLNQEQLQLMHSHKTGTLIRASVIMGALSSGHVESKQLTHLTRYADAIGLAFQVQDDILDVTADTEVLGKQQGADLALDKPTYVSLMGLDGARELAGSLCQQAIHSLESFGDRAKILRQMAEYVIQRSH</sequence>
<dbReference type="Proteomes" id="UP000028073">
    <property type="component" value="Unassembled WGS sequence"/>
</dbReference>
<keyword evidence="3 7" id="KW-0808">Transferase</keyword>
<organism evidence="8 9">
    <name type="scientific">Endozoicomonas numazuensis</name>
    <dbReference type="NCBI Taxonomy" id="1137799"/>
    <lineage>
        <taxon>Bacteria</taxon>
        <taxon>Pseudomonadati</taxon>
        <taxon>Pseudomonadota</taxon>
        <taxon>Gammaproteobacteria</taxon>
        <taxon>Oceanospirillales</taxon>
        <taxon>Endozoicomonadaceae</taxon>
        <taxon>Endozoicomonas</taxon>
    </lineage>
</organism>
<comment type="caution">
    <text evidence="8">The sequence shown here is derived from an EMBL/GenBank/DDBJ whole genome shotgun (WGS) entry which is preliminary data.</text>
</comment>
<comment type="similarity">
    <text evidence="2 7">Belongs to the FPP/GGPP synthase family.</text>
</comment>
<dbReference type="AlphaFoldDB" id="A0A081NEL3"/>
<dbReference type="PANTHER" id="PTHR43281">
    <property type="entry name" value="FARNESYL DIPHOSPHATE SYNTHASE"/>
    <property type="match status" value="1"/>
</dbReference>
<dbReference type="STRING" id="1137799.GZ78_19730"/>
<dbReference type="PROSITE" id="PS00444">
    <property type="entry name" value="POLYPRENYL_SYNTHASE_2"/>
    <property type="match status" value="1"/>
</dbReference>
<dbReference type="eggNOG" id="COG0142">
    <property type="taxonomic scope" value="Bacteria"/>
</dbReference>
<dbReference type="FunFam" id="1.10.600.10:FF:000001">
    <property type="entry name" value="Geranylgeranyl diphosphate synthase"/>
    <property type="match status" value="1"/>
</dbReference>
<comment type="cofactor">
    <cofactor evidence="1">
        <name>Mg(2+)</name>
        <dbReference type="ChEBI" id="CHEBI:18420"/>
    </cofactor>
</comment>
<dbReference type="GO" id="GO:0016114">
    <property type="term" value="P:terpenoid biosynthetic process"/>
    <property type="evidence" value="ECO:0007669"/>
    <property type="project" value="UniProtKB-ARBA"/>
</dbReference>
<keyword evidence="5" id="KW-0460">Magnesium</keyword>
<reference evidence="8 9" key="1">
    <citation type="submission" date="2014-06" db="EMBL/GenBank/DDBJ databases">
        <title>Whole Genome Sequences of Three Symbiotic Endozoicomonas Bacteria.</title>
        <authorList>
            <person name="Neave M.J."/>
            <person name="Apprill A."/>
            <person name="Voolstra C.R."/>
        </authorList>
    </citation>
    <scope>NUCLEOTIDE SEQUENCE [LARGE SCALE GENOMIC DNA]</scope>
    <source>
        <strain evidence="8 9">DSM 25634</strain>
    </source>
</reference>
<evidence type="ECO:0000256" key="1">
    <source>
        <dbReference type="ARBA" id="ARBA00001946"/>
    </source>
</evidence>
<dbReference type="SUPFAM" id="SSF48576">
    <property type="entry name" value="Terpenoid synthases"/>
    <property type="match status" value="1"/>
</dbReference>
<dbReference type="GO" id="GO:0004659">
    <property type="term" value="F:prenyltransferase activity"/>
    <property type="evidence" value="ECO:0007669"/>
    <property type="project" value="InterPro"/>
</dbReference>
<evidence type="ECO:0000256" key="3">
    <source>
        <dbReference type="ARBA" id="ARBA00022679"/>
    </source>
</evidence>
<dbReference type="Gene3D" id="1.10.600.10">
    <property type="entry name" value="Farnesyl Diphosphate Synthase"/>
    <property type="match status" value="1"/>
</dbReference>
<dbReference type="InterPro" id="IPR000092">
    <property type="entry name" value="Polyprenyl_synt"/>
</dbReference>
<dbReference type="SFLD" id="SFLDG01017">
    <property type="entry name" value="Polyprenyl_Transferase_Like"/>
    <property type="match status" value="1"/>
</dbReference>
<keyword evidence="9" id="KW-1185">Reference proteome</keyword>
<dbReference type="SFLD" id="SFLDS00005">
    <property type="entry name" value="Isoprenoid_Synthase_Type_I"/>
    <property type="match status" value="1"/>
</dbReference>
<evidence type="ECO:0000313" key="8">
    <source>
        <dbReference type="EMBL" id="KEQ16886.1"/>
    </source>
</evidence>
<proteinExistence type="inferred from homology"/>
<name>A0A081NEL3_9GAMM</name>
<dbReference type="OrthoDB" id="9805316at2"/>
<dbReference type="NCBIfam" id="NF045485">
    <property type="entry name" value="FPPsyn"/>
    <property type="match status" value="1"/>
</dbReference>
<keyword evidence="6" id="KW-0414">Isoprene biosynthesis</keyword>
<evidence type="ECO:0000256" key="2">
    <source>
        <dbReference type="ARBA" id="ARBA00006706"/>
    </source>
</evidence>
<keyword evidence="4" id="KW-0479">Metal-binding</keyword>
<dbReference type="InterPro" id="IPR008949">
    <property type="entry name" value="Isoprenoid_synthase_dom_sf"/>
</dbReference>
<dbReference type="PANTHER" id="PTHR43281:SF1">
    <property type="entry name" value="FARNESYL DIPHOSPHATE SYNTHASE"/>
    <property type="match status" value="1"/>
</dbReference>
<dbReference type="InterPro" id="IPR033749">
    <property type="entry name" value="Polyprenyl_synt_CS"/>
</dbReference>
<protein>
    <submittedName>
        <fullName evidence="8">Geranyl transferase</fullName>
    </submittedName>
</protein>
<evidence type="ECO:0000256" key="7">
    <source>
        <dbReference type="RuleBase" id="RU004466"/>
    </source>
</evidence>
<dbReference type="CDD" id="cd00685">
    <property type="entry name" value="Trans_IPPS_HT"/>
    <property type="match status" value="1"/>
</dbReference>
<evidence type="ECO:0000256" key="6">
    <source>
        <dbReference type="ARBA" id="ARBA00023229"/>
    </source>
</evidence>
<evidence type="ECO:0000256" key="5">
    <source>
        <dbReference type="ARBA" id="ARBA00022842"/>
    </source>
</evidence>
<evidence type="ECO:0000313" key="9">
    <source>
        <dbReference type="Proteomes" id="UP000028073"/>
    </source>
</evidence>
<dbReference type="GO" id="GO:0008654">
    <property type="term" value="P:phospholipid biosynthetic process"/>
    <property type="evidence" value="ECO:0007669"/>
    <property type="project" value="UniProtKB-ARBA"/>
</dbReference>
<dbReference type="GO" id="GO:0005737">
    <property type="term" value="C:cytoplasm"/>
    <property type="evidence" value="ECO:0007669"/>
    <property type="project" value="UniProtKB-ARBA"/>
</dbReference>
<dbReference type="InterPro" id="IPR053378">
    <property type="entry name" value="Prenyl_diphosphate_synthase"/>
</dbReference>
<accession>A0A081NEL3</accession>